<dbReference type="HOGENOM" id="CLU_1934884_0_0_9"/>
<dbReference type="EMBL" id="ACOP02000069">
    <property type="protein sequence ID" value="EEU95916.1"/>
    <property type="molecule type" value="Genomic_DNA"/>
</dbReference>
<organism evidence="2 3">
    <name type="scientific">Faecalibacterium duncaniae (strain DSM 17677 / JCM 31915 / A2-165)</name>
    <name type="common">Faecalibacterium prausnitzii</name>
    <dbReference type="NCBI Taxonomy" id="411483"/>
    <lineage>
        <taxon>Bacteria</taxon>
        <taxon>Bacillati</taxon>
        <taxon>Bacillota</taxon>
        <taxon>Clostridia</taxon>
        <taxon>Eubacteriales</taxon>
        <taxon>Oscillospiraceae</taxon>
        <taxon>Faecalibacterium</taxon>
    </lineage>
</organism>
<dbReference type="Proteomes" id="UP000004619">
    <property type="component" value="Unassembled WGS sequence"/>
</dbReference>
<keyword evidence="1" id="KW-1133">Transmembrane helix</keyword>
<dbReference type="AlphaFoldDB" id="C7H835"/>
<reference evidence="2" key="1">
    <citation type="submission" date="2009-08" db="EMBL/GenBank/DDBJ databases">
        <authorList>
            <person name="Weinstock G."/>
            <person name="Sodergren E."/>
            <person name="Clifton S."/>
            <person name="Fulton L."/>
            <person name="Fulton B."/>
            <person name="Courtney L."/>
            <person name="Fronick C."/>
            <person name="Harrison M."/>
            <person name="Strong C."/>
            <person name="Farmer C."/>
            <person name="Delahaunty K."/>
            <person name="Markovic C."/>
            <person name="Hall O."/>
            <person name="Minx P."/>
            <person name="Tomlinson C."/>
            <person name="Mitreva M."/>
            <person name="Nelson J."/>
            <person name="Hou S."/>
            <person name="Wollam A."/>
            <person name="Pepin K.H."/>
            <person name="Johnson M."/>
            <person name="Bhonagiri V."/>
            <person name="Nash W.E."/>
            <person name="Warren W."/>
            <person name="Chinwalla A."/>
            <person name="Mardis E.R."/>
            <person name="Wilson R.K."/>
        </authorList>
    </citation>
    <scope>NUCLEOTIDE SEQUENCE [LARGE SCALE GENOMIC DNA]</scope>
    <source>
        <strain evidence="2">A2-165</strain>
    </source>
</reference>
<name>C7H835_FAED2</name>
<keyword evidence="3" id="KW-1185">Reference proteome</keyword>
<accession>C7H835</accession>
<feature type="transmembrane region" description="Helical" evidence="1">
    <location>
        <begin position="81"/>
        <end position="101"/>
    </location>
</feature>
<comment type="caution">
    <text evidence="2">The sequence shown here is derived from an EMBL/GenBank/DDBJ whole genome shotgun (WGS) entry which is preliminary data.</text>
</comment>
<proteinExistence type="predicted"/>
<evidence type="ECO:0000313" key="2">
    <source>
        <dbReference type="EMBL" id="EEU95916.1"/>
    </source>
</evidence>
<keyword evidence="1" id="KW-0472">Membrane</keyword>
<evidence type="ECO:0000313" key="3">
    <source>
        <dbReference type="Proteomes" id="UP000004619"/>
    </source>
</evidence>
<sequence length="130" mass="14396">MISQKEGLSMTQKASVRMEEIRRRTRRLRQRRAHRINCALSAACLFLTVGIASLLYQEHVPGLSIVLAGYGSVLLHSGADAYIVVSVGSFVTGVVFTLLGIRYRRYKTLHRPFSPDAADKASSQSLSDDQ</sequence>
<protein>
    <submittedName>
        <fullName evidence="2">Uncharacterized protein</fullName>
    </submittedName>
</protein>
<dbReference type="STRING" id="411483.FAEPRAA2165_02470"/>
<evidence type="ECO:0000256" key="1">
    <source>
        <dbReference type="SAM" id="Phobius"/>
    </source>
</evidence>
<keyword evidence="1" id="KW-0812">Transmembrane</keyword>
<gene>
    <name evidence="2" type="ORF">FAEPRAA2165_02470</name>
</gene>
<dbReference type="PATRIC" id="fig|411483.3.peg.1844"/>